<dbReference type="Proteomes" id="UP000474802">
    <property type="component" value="Unassembled WGS sequence"/>
</dbReference>
<dbReference type="InterPro" id="IPR050565">
    <property type="entry name" value="LYPA1-2/EST-like"/>
</dbReference>
<dbReference type="PANTHER" id="PTHR10655">
    <property type="entry name" value="LYSOPHOSPHOLIPASE-RELATED"/>
    <property type="match status" value="1"/>
</dbReference>
<dbReference type="InterPro" id="IPR003140">
    <property type="entry name" value="PLipase/COase/thioEstase"/>
</dbReference>
<evidence type="ECO:0000256" key="1">
    <source>
        <dbReference type="ARBA" id="ARBA00006499"/>
    </source>
</evidence>
<dbReference type="AlphaFoldDB" id="A0A6M1SPE0"/>
<comment type="caution">
    <text evidence="4">The sequence shown here is derived from an EMBL/GenBank/DDBJ whole genome shotgun (WGS) entry which is preliminary data.</text>
</comment>
<proteinExistence type="inferred from homology"/>
<evidence type="ECO:0000259" key="3">
    <source>
        <dbReference type="Pfam" id="PF02230"/>
    </source>
</evidence>
<dbReference type="Pfam" id="PF02230">
    <property type="entry name" value="Abhydrolase_2"/>
    <property type="match status" value="1"/>
</dbReference>
<dbReference type="Gene3D" id="3.40.50.1820">
    <property type="entry name" value="alpha/beta hydrolase"/>
    <property type="match status" value="1"/>
</dbReference>
<dbReference type="InterPro" id="IPR029058">
    <property type="entry name" value="AB_hydrolase_fold"/>
</dbReference>
<feature type="domain" description="Phospholipase/carboxylesterase/thioesterase" evidence="3">
    <location>
        <begin position="18"/>
        <end position="217"/>
    </location>
</feature>
<evidence type="ECO:0000313" key="5">
    <source>
        <dbReference type="Proteomes" id="UP000474802"/>
    </source>
</evidence>
<sequence>MIKLSGPMLAPINGGAPDSAVVLLHGYGSDGNDFIAMAPHFQHLLPGALFVSPHAPHPAQMTGFGHQWFPISLEEGRLAQRQFGVASARPVLVDFLHDLWEQTGVPPNRTILAGFSQGAMMALHVGLSLPKEETLMGVIGISGAFLPPDNFGDPSLARPPVCLVHGDRDDVVSPEHSANANSLLTKSVPVLRYHVSRGTGHGVSPDGIAFIAKFIEVITNK</sequence>
<name>A0A6M1SPE0_9HYPH</name>
<accession>A0A6M1SPE0</accession>
<keyword evidence="2" id="KW-0378">Hydrolase</keyword>
<organism evidence="4 5">
    <name type="scientific">Devosia aurantiaca</name>
    <dbReference type="NCBI Taxonomy" id="2714858"/>
    <lineage>
        <taxon>Bacteria</taxon>
        <taxon>Pseudomonadati</taxon>
        <taxon>Pseudomonadota</taxon>
        <taxon>Alphaproteobacteria</taxon>
        <taxon>Hyphomicrobiales</taxon>
        <taxon>Devosiaceae</taxon>
        <taxon>Devosia</taxon>
    </lineage>
</organism>
<dbReference type="RefSeq" id="WP_164532616.1">
    <property type="nucleotide sequence ID" value="NZ_JAALFG010000001.1"/>
</dbReference>
<dbReference type="PANTHER" id="PTHR10655:SF17">
    <property type="entry name" value="LYSOPHOSPHOLIPASE-LIKE PROTEIN 1"/>
    <property type="match status" value="1"/>
</dbReference>
<dbReference type="GO" id="GO:0016787">
    <property type="term" value="F:hydrolase activity"/>
    <property type="evidence" value="ECO:0007669"/>
    <property type="project" value="UniProtKB-KW"/>
</dbReference>
<protein>
    <recommendedName>
        <fullName evidence="3">Phospholipase/carboxylesterase/thioesterase domain-containing protein</fullName>
    </recommendedName>
</protein>
<reference evidence="4 5" key="1">
    <citation type="submission" date="2020-02" db="EMBL/GenBank/DDBJ databases">
        <authorList>
            <person name="Khan S.A."/>
            <person name="Jeon C.O."/>
            <person name="Chun B.H."/>
        </authorList>
    </citation>
    <scope>NUCLEOTIDE SEQUENCE [LARGE SCALE GENOMIC DNA]</scope>
    <source>
        <strain evidence="4 5">H239</strain>
    </source>
</reference>
<gene>
    <name evidence="4" type="ORF">G5575_00325</name>
</gene>
<evidence type="ECO:0000256" key="2">
    <source>
        <dbReference type="ARBA" id="ARBA00022801"/>
    </source>
</evidence>
<evidence type="ECO:0000313" key="4">
    <source>
        <dbReference type="EMBL" id="NGP16343.1"/>
    </source>
</evidence>
<dbReference type="EMBL" id="JAALFG010000001">
    <property type="protein sequence ID" value="NGP16343.1"/>
    <property type="molecule type" value="Genomic_DNA"/>
</dbReference>
<reference evidence="4 5" key="2">
    <citation type="submission" date="2020-03" db="EMBL/GenBank/DDBJ databases">
        <title>Devosia chinhatensis sp. nov., isolated from a hexachlorocyclohexane (HCH) dump site in India.</title>
        <authorList>
            <person name="Kumar M."/>
            <person name="Lal R."/>
        </authorList>
    </citation>
    <scope>NUCLEOTIDE SEQUENCE [LARGE SCALE GENOMIC DNA]</scope>
    <source>
        <strain evidence="4 5">H239</strain>
    </source>
</reference>
<comment type="similarity">
    <text evidence="1">Belongs to the AB hydrolase superfamily. AB hydrolase 2 family.</text>
</comment>
<keyword evidence="5" id="KW-1185">Reference proteome</keyword>
<dbReference type="SUPFAM" id="SSF53474">
    <property type="entry name" value="alpha/beta-Hydrolases"/>
    <property type="match status" value="1"/>
</dbReference>